<accession>A0A218P3P3</accession>
<dbReference type="KEGG" id="tce:A3L02_08235"/>
<name>A0A218P3P3_THECE</name>
<dbReference type="RefSeq" id="WP_088863468.1">
    <property type="nucleotide sequence ID" value="NZ_CP014854.1"/>
</dbReference>
<dbReference type="GeneID" id="33324743"/>
<sequence length="399" mass="43820">MMWKKMVALLFGLMLVATVPSFGRVAADSTSTQGASVTVILVSDNEADGALARYLANVTGAVVVTTKWGVYDPNVTAEVMSYAPDMVIIIGGPDAVVEQYVDDLSELKITVERWGGKNRYETNVKVVGNARAKLGLTFNGSAIIVPGNDTLALEQSLKLAVKSRGVLLFVNRTSNVSRVMLNLNIKAKKITLVATPVMNKTIMHIKKGLGSKDCNCTEIEVNVTAETALKAINASEERIETAKEMLQNVTLVPQMEKLAEKMLKLADRELARAKEAYNDGKYGMAYGQAIAAKAHAEFVIRIASEQWSTRVRANQTVMARVFLWRVERQIQAMEKAGINVTELKALVDQLKTAVANGDYDAIDSIIQQIREKIFELYARGKGKFREKMVFPAHRGHGKP</sequence>
<evidence type="ECO:0000313" key="2">
    <source>
        <dbReference type="EMBL" id="ASI99548.1"/>
    </source>
</evidence>
<evidence type="ECO:0008006" key="4">
    <source>
        <dbReference type="Google" id="ProtNLM"/>
    </source>
</evidence>
<organism evidence="2 3">
    <name type="scientific">Thermococcus celer Vu 13 = JCM 8558</name>
    <dbReference type="NCBI Taxonomy" id="1293037"/>
    <lineage>
        <taxon>Archaea</taxon>
        <taxon>Methanobacteriati</taxon>
        <taxon>Methanobacteriota</taxon>
        <taxon>Thermococci</taxon>
        <taxon>Thermococcales</taxon>
        <taxon>Thermococcaceae</taxon>
        <taxon>Thermococcus</taxon>
    </lineage>
</organism>
<keyword evidence="3" id="KW-1185">Reference proteome</keyword>
<keyword evidence="1" id="KW-0175">Coiled coil</keyword>
<gene>
    <name evidence="2" type="ORF">A3L02_08235</name>
</gene>
<evidence type="ECO:0000256" key="1">
    <source>
        <dbReference type="SAM" id="Coils"/>
    </source>
</evidence>
<protein>
    <recommendedName>
        <fullName evidence="4">Cell wall-binding repeat 2 family protein</fullName>
    </recommendedName>
</protein>
<reference evidence="2 3" key="1">
    <citation type="submission" date="2016-03" db="EMBL/GenBank/DDBJ databases">
        <title>Complete genome sequence of Thermococcus celer.</title>
        <authorList>
            <person name="Oger P.M."/>
        </authorList>
    </citation>
    <scope>NUCLEOTIDE SEQUENCE [LARGE SCALE GENOMIC DNA]</scope>
    <source>
        <strain evidence="2 3">Vu 13</strain>
    </source>
</reference>
<dbReference type="OrthoDB" id="86217at2157"/>
<evidence type="ECO:0000313" key="3">
    <source>
        <dbReference type="Proteomes" id="UP000197156"/>
    </source>
</evidence>
<dbReference type="EMBL" id="CP014854">
    <property type="protein sequence ID" value="ASI99548.1"/>
    <property type="molecule type" value="Genomic_DNA"/>
</dbReference>
<dbReference type="Gene3D" id="3.40.50.12090">
    <property type="match status" value="1"/>
</dbReference>
<dbReference type="AlphaFoldDB" id="A0A218P3P3"/>
<proteinExistence type="predicted"/>
<feature type="coiled-coil region" evidence="1">
    <location>
        <begin position="225"/>
        <end position="276"/>
    </location>
</feature>
<dbReference type="Proteomes" id="UP000197156">
    <property type="component" value="Chromosome"/>
</dbReference>